<name>A0A0A9G4L2_ARUDO</name>
<organism evidence="1">
    <name type="scientific">Arundo donax</name>
    <name type="common">Giant reed</name>
    <name type="synonym">Donax arundinaceus</name>
    <dbReference type="NCBI Taxonomy" id="35708"/>
    <lineage>
        <taxon>Eukaryota</taxon>
        <taxon>Viridiplantae</taxon>
        <taxon>Streptophyta</taxon>
        <taxon>Embryophyta</taxon>
        <taxon>Tracheophyta</taxon>
        <taxon>Spermatophyta</taxon>
        <taxon>Magnoliopsida</taxon>
        <taxon>Liliopsida</taxon>
        <taxon>Poales</taxon>
        <taxon>Poaceae</taxon>
        <taxon>PACMAD clade</taxon>
        <taxon>Arundinoideae</taxon>
        <taxon>Arundineae</taxon>
        <taxon>Arundo</taxon>
    </lineage>
</organism>
<sequence>MFASPLAPVSIC</sequence>
<reference evidence="1" key="2">
    <citation type="journal article" date="2015" name="Data Brief">
        <title>Shoot transcriptome of the giant reed, Arundo donax.</title>
        <authorList>
            <person name="Barrero R.A."/>
            <person name="Guerrero F.D."/>
            <person name="Moolhuijzen P."/>
            <person name="Goolsby J.A."/>
            <person name="Tidwell J."/>
            <person name="Bellgard S.E."/>
            <person name="Bellgard M.I."/>
        </authorList>
    </citation>
    <scope>NUCLEOTIDE SEQUENCE</scope>
    <source>
        <tissue evidence="1">Shoot tissue taken approximately 20 cm above the soil surface</tissue>
    </source>
</reference>
<proteinExistence type="predicted"/>
<dbReference type="EMBL" id="GBRH01178444">
    <property type="protein sequence ID" value="JAE19452.1"/>
    <property type="molecule type" value="Transcribed_RNA"/>
</dbReference>
<protein>
    <submittedName>
        <fullName evidence="1">Uncharacterized protein</fullName>
    </submittedName>
</protein>
<accession>A0A0A9G4L2</accession>
<evidence type="ECO:0000313" key="1">
    <source>
        <dbReference type="EMBL" id="JAE19452.1"/>
    </source>
</evidence>
<reference evidence="1" key="1">
    <citation type="submission" date="2014-09" db="EMBL/GenBank/DDBJ databases">
        <authorList>
            <person name="Magalhaes I.L.F."/>
            <person name="Oliveira U."/>
            <person name="Santos F.R."/>
            <person name="Vidigal T.H.D.A."/>
            <person name="Brescovit A.D."/>
            <person name="Santos A.J."/>
        </authorList>
    </citation>
    <scope>NUCLEOTIDE SEQUENCE</scope>
    <source>
        <tissue evidence="1">Shoot tissue taken approximately 20 cm above the soil surface</tissue>
    </source>
</reference>